<reference evidence="1" key="1">
    <citation type="submission" date="2022-08" db="EMBL/GenBank/DDBJ databases">
        <title>Novel sulphate-reducing endosymbionts in the free-living metamonad Anaeramoeba.</title>
        <authorList>
            <person name="Jerlstrom-Hultqvist J."/>
            <person name="Cepicka I."/>
            <person name="Gallot-Lavallee L."/>
            <person name="Salas-Leiva D."/>
            <person name="Curtis B.A."/>
            <person name="Zahonova K."/>
            <person name="Pipaliya S."/>
            <person name="Dacks J."/>
            <person name="Roger A.J."/>
        </authorList>
    </citation>
    <scope>NUCLEOTIDE SEQUENCE</scope>
    <source>
        <strain evidence="1">Busselton2</strain>
    </source>
</reference>
<sequence>MGNHGSKPKEIQIPESRILAYFKIFHQMKTPLMLLDGKHISLIDINNTCSSLLGMQRKDICLSLSTFKFWPPVQKMYQNQPSKQFLKHQLKKLNKNKNKTEFIFECNDLEGSSVWSHFSVTKINMWHNSIYQIIISRIQNPFSNLSQIETKKQISTTNLFEKKNMKQKVK</sequence>
<gene>
    <name evidence="1" type="ORF">M0812_09743</name>
</gene>
<dbReference type="EMBL" id="JANTQA010000023">
    <property type="protein sequence ID" value="KAJ3443897.1"/>
    <property type="molecule type" value="Genomic_DNA"/>
</dbReference>
<dbReference type="Proteomes" id="UP001146793">
    <property type="component" value="Unassembled WGS sequence"/>
</dbReference>
<organism evidence="1 2">
    <name type="scientific">Anaeramoeba flamelloides</name>
    <dbReference type="NCBI Taxonomy" id="1746091"/>
    <lineage>
        <taxon>Eukaryota</taxon>
        <taxon>Metamonada</taxon>
        <taxon>Anaeramoebidae</taxon>
        <taxon>Anaeramoeba</taxon>
    </lineage>
</organism>
<comment type="caution">
    <text evidence="1">The sequence shown here is derived from an EMBL/GenBank/DDBJ whole genome shotgun (WGS) entry which is preliminary data.</text>
</comment>
<evidence type="ECO:0008006" key="3">
    <source>
        <dbReference type="Google" id="ProtNLM"/>
    </source>
</evidence>
<proteinExistence type="predicted"/>
<protein>
    <recommendedName>
        <fullName evidence="3">LOV domain-containing protein</fullName>
    </recommendedName>
</protein>
<evidence type="ECO:0000313" key="1">
    <source>
        <dbReference type="EMBL" id="KAJ3443897.1"/>
    </source>
</evidence>
<accession>A0AAV7ZTT5</accession>
<dbReference type="AlphaFoldDB" id="A0AAV7ZTT5"/>
<name>A0AAV7ZTT5_9EUKA</name>
<evidence type="ECO:0000313" key="2">
    <source>
        <dbReference type="Proteomes" id="UP001146793"/>
    </source>
</evidence>